<feature type="region of interest" description="Disordered" evidence="1">
    <location>
        <begin position="37"/>
        <end position="58"/>
    </location>
</feature>
<dbReference type="EMBL" id="JACEGQ020000181">
    <property type="protein sequence ID" value="KAH8479488.1"/>
    <property type="molecule type" value="Genomic_DNA"/>
</dbReference>
<dbReference type="Proteomes" id="UP000807159">
    <property type="component" value="Unassembled WGS sequence"/>
</dbReference>
<evidence type="ECO:0000256" key="1">
    <source>
        <dbReference type="SAM" id="MobiDB-lite"/>
    </source>
</evidence>
<reference evidence="2" key="1">
    <citation type="journal article" date="2021" name="J. Hered.">
        <title>Genome Assembly of Salicaceae Populus deltoides (Eastern Cottonwood) I-69 Based on Nanopore Sequencing and Hi-C Technologies.</title>
        <authorList>
            <person name="Bai S."/>
            <person name="Wu H."/>
            <person name="Zhang J."/>
            <person name="Pan Z."/>
            <person name="Zhao W."/>
            <person name="Li Z."/>
            <person name="Tong C."/>
        </authorList>
    </citation>
    <scope>NUCLEOTIDE SEQUENCE</scope>
    <source>
        <tissue evidence="2">Leaf</tissue>
    </source>
</reference>
<comment type="caution">
    <text evidence="2">The sequence shown here is derived from an EMBL/GenBank/DDBJ whole genome shotgun (WGS) entry which is preliminary data.</text>
</comment>
<protein>
    <submittedName>
        <fullName evidence="2">Uncharacterized protein</fullName>
    </submittedName>
</protein>
<proteinExistence type="predicted"/>
<organism evidence="2 3">
    <name type="scientific">Populus deltoides</name>
    <name type="common">Eastern poplar</name>
    <name type="synonym">Eastern cottonwood</name>
    <dbReference type="NCBI Taxonomy" id="3696"/>
    <lineage>
        <taxon>Eukaryota</taxon>
        <taxon>Viridiplantae</taxon>
        <taxon>Streptophyta</taxon>
        <taxon>Embryophyta</taxon>
        <taxon>Tracheophyta</taxon>
        <taxon>Spermatophyta</taxon>
        <taxon>Magnoliopsida</taxon>
        <taxon>eudicotyledons</taxon>
        <taxon>Gunneridae</taxon>
        <taxon>Pentapetalae</taxon>
        <taxon>rosids</taxon>
        <taxon>fabids</taxon>
        <taxon>Malpighiales</taxon>
        <taxon>Salicaceae</taxon>
        <taxon>Saliceae</taxon>
        <taxon>Populus</taxon>
    </lineage>
</organism>
<name>A0A8T2WE63_POPDE</name>
<feature type="non-terminal residue" evidence="2">
    <location>
        <position position="1"/>
    </location>
</feature>
<accession>A0A8T2WE63</accession>
<sequence>MIWRFPIPPRRPIVNMGQEITSALTCIDKDTLRIHGGRRQTLPTKTSTKTRDDDDEEGHGWCWRRGSLRKNKESVEILTLQMMSTTETHKKMKISNKRSLKQKVSLDKTLPSTIVYLT</sequence>
<evidence type="ECO:0000313" key="3">
    <source>
        <dbReference type="Proteomes" id="UP000807159"/>
    </source>
</evidence>
<dbReference type="AlphaFoldDB" id="A0A8T2WE63"/>
<gene>
    <name evidence="2" type="ORF">H0E87_031605</name>
</gene>
<keyword evidence="3" id="KW-1185">Reference proteome</keyword>
<evidence type="ECO:0000313" key="2">
    <source>
        <dbReference type="EMBL" id="KAH8479488.1"/>
    </source>
</evidence>